<evidence type="ECO:0000256" key="2">
    <source>
        <dbReference type="ARBA" id="ARBA00006379"/>
    </source>
</evidence>
<proteinExistence type="inferred from homology"/>
<name>A0A7D9HIA4_PARCT</name>
<protein>
    <recommendedName>
        <fullName evidence="3 11">Kinetochore protein SPC25</fullName>
    </recommendedName>
</protein>
<dbReference type="PANTHER" id="PTHR14281">
    <property type="entry name" value="KINETOCHORE PROTEIN SPC25-RELATED"/>
    <property type="match status" value="1"/>
</dbReference>
<dbReference type="OrthoDB" id="6353017at2759"/>
<comment type="similarity">
    <text evidence="2 11">Belongs to the SPC25 family.</text>
</comment>
<evidence type="ECO:0000256" key="9">
    <source>
        <dbReference type="ARBA" id="ARBA00023328"/>
    </source>
</evidence>
<gene>
    <name evidence="12" type="ORF">PACLA_8A063806</name>
</gene>
<dbReference type="Gene3D" id="3.30.457.50">
    <property type="entry name" value="Chromosome segregation protein Spc25"/>
    <property type="match status" value="1"/>
</dbReference>
<organism evidence="12 13">
    <name type="scientific">Paramuricea clavata</name>
    <name type="common">Red gorgonian</name>
    <name type="synonym">Violescent sea-whip</name>
    <dbReference type="NCBI Taxonomy" id="317549"/>
    <lineage>
        <taxon>Eukaryota</taxon>
        <taxon>Metazoa</taxon>
        <taxon>Cnidaria</taxon>
        <taxon>Anthozoa</taxon>
        <taxon>Octocorallia</taxon>
        <taxon>Malacalcyonacea</taxon>
        <taxon>Plexauridae</taxon>
        <taxon>Paramuricea</taxon>
    </lineage>
</organism>
<keyword evidence="6 11" id="KW-0498">Mitosis</keyword>
<evidence type="ECO:0000256" key="4">
    <source>
        <dbReference type="ARBA" id="ARBA00022454"/>
    </source>
</evidence>
<comment type="subcellular location">
    <subcellularLocation>
        <location evidence="1">Chromosome</location>
        <location evidence="1">Centromere</location>
    </subcellularLocation>
    <subcellularLocation>
        <location evidence="11">Nucleus</location>
    </subcellularLocation>
    <subcellularLocation>
        <location evidence="11">Chromosome</location>
        <location evidence="11">Centromere</location>
        <location evidence="11">Kinetochore</location>
    </subcellularLocation>
</comment>
<dbReference type="GO" id="GO:0007059">
    <property type="term" value="P:chromosome segregation"/>
    <property type="evidence" value="ECO:0007669"/>
    <property type="project" value="InterPro"/>
</dbReference>
<evidence type="ECO:0000313" key="12">
    <source>
        <dbReference type="EMBL" id="CAB3983633.1"/>
    </source>
</evidence>
<dbReference type="InterPro" id="IPR013255">
    <property type="entry name" value="Spc25_C"/>
</dbReference>
<evidence type="ECO:0000256" key="10">
    <source>
        <dbReference type="ARBA" id="ARBA00065771"/>
    </source>
</evidence>
<reference evidence="12" key="1">
    <citation type="submission" date="2020-04" db="EMBL/GenBank/DDBJ databases">
        <authorList>
            <person name="Alioto T."/>
            <person name="Alioto T."/>
            <person name="Gomez Garrido J."/>
        </authorList>
    </citation>
    <scope>NUCLEOTIDE SEQUENCE</scope>
    <source>
        <strain evidence="12">A484AB</strain>
    </source>
</reference>
<dbReference type="FunFam" id="3.30.457.50:FF:000001">
    <property type="entry name" value="Probable kinetochore protein spc25"/>
    <property type="match status" value="1"/>
</dbReference>
<keyword evidence="7" id="KW-0175">Coiled coil</keyword>
<dbReference type="CDD" id="cd23784">
    <property type="entry name" value="RWD_Spc25"/>
    <property type="match status" value="1"/>
</dbReference>
<keyword evidence="11" id="KW-0995">Kinetochore</keyword>
<keyword evidence="4 11" id="KW-0158">Chromosome</keyword>
<keyword evidence="9 11" id="KW-0137">Centromere</keyword>
<dbReference type="GO" id="GO:0005634">
    <property type="term" value="C:nucleus"/>
    <property type="evidence" value="ECO:0007669"/>
    <property type="project" value="UniProtKB-SubCell"/>
</dbReference>
<evidence type="ECO:0000256" key="1">
    <source>
        <dbReference type="ARBA" id="ARBA00004584"/>
    </source>
</evidence>
<dbReference type="EMBL" id="CACRXK020000637">
    <property type="protein sequence ID" value="CAB3983633.1"/>
    <property type="molecule type" value="Genomic_DNA"/>
</dbReference>
<comment type="subunit">
    <text evidence="10">Component of the NDC80 complex, which is composed of ndc80, cdca1, spbc24 and spbc25. The NDC80 complex interacts with mis12 and zwint.</text>
</comment>
<dbReference type="InterPro" id="IPR045143">
    <property type="entry name" value="Spc25"/>
</dbReference>
<evidence type="ECO:0000256" key="7">
    <source>
        <dbReference type="ARBA" id="ARBA00023054"/>
    </source>
</evidence>
<evidence type="ECO:0000256" key="5">
    <source>
        <dbReference type="ARBA" id="ARBA00022618"/>
    </source>
</evidence>
<evidence type="ECO:0000256" key="11">
    <source>
        <dbReference type="RuleBase" id="RU367150"/>
    </source>
</evidence>
<evidence type="ECO:0000256" key="6">
    <source>
        <dbReference type="ARBA" id="ARBA00022776"/>
    </source>
</evidence>
<evidence type="ECO:0000256" key="3">
    <source>
        <dbReference type="ARBA" id="ARBA00013692"/>
    </source>
</evidence>
<comment type="caution">
    <text evidence="12">The sequence shown here is derived from an EMBL/GenBank/DDBJ whole genome shotgun (WGS) entry which is preliminary data.</text>
</comment>
<keyword evidence="5 11" id="KW-0132">Cell division</keyword>
<dbReference type="Proteomes" id="UP001152795">
    <property type="component" value="Unassembled WGS sequence"/>
</dbReference>
<dbReference type="AlphaFoldDB" id="A0A7D9HIA4"/>
<evidence type="ECO:0000256" key="8">
    <source>
        <dbReference type="ARBA" id="ARBA00023306"/>
    </source>
</evidence>
<sequence>MERKPEQERQEELDLLKSKLSQIKQKFLNEWTGETLDNLIKLRNQQDLHDIERGQENIKEYEDKIALHRARVDQLAKDKCEQENIVSSIEKELEMLHLQAEQLSKKTVLREKQLDDAKKQNIQEEQVIQKAKEKTMLKMNQYTKGISFFQDFLGFAFEKIDKDHLKFVFKYIDPNNPEARFSFTVKVDENTGIYNIKDCSPMINQLTDLTDDLNKTNDFTQFVISIRRGFKDLVCKV</sequence>
<evidence type="ECO:0000313" key="13">
    <source>
        <dbReference type="Proteomes" id="UP001152795"/>
    </source>
</evidence>
<dbReference type="GO" id="GO:0051301">
    <property type="term" value="P:cell division"/>
    <property type="evidence" value="ECO:0007669"/>
    <property type="project" value="UniProtKB-UniRule"/>
</dbReference>
<keyword evidence="13" id="KW-1185">Reference proteome</keyword>
<dbReference type="Pfam" id="PF08234">
    <property type="entry name" value="Spindle_Spc25"/>
    <property type="match status" value="1"/>
</dbReference>
<keyword evidence="8 11" id="KW-0131">Cell cycle</keyword>
<keyword evidence="11" id="KW-0539">Nucleus</keyword>
<dbReference type="GO" id="GO:0031262">
    <property type="term" value="C:Ndc80 complex"/>
    <property type="evidence" value="ECO:0007669"/>
    <property type="project" value="InterPro"/>
</dbReference>
<dbReference type="PANTHER" id="PTHR14281:SF0">
    <property type="entry name" value="KINETOCHORE PROTEIN SPC25"/>
    <property type="match status" value="1"/>
</dbReference>
<comment type="function">
    <text evidence="11">Acts as a component of the essential kinetochore-associated NDC80 complex, which is required for chromosome segregation and spindle checkpoint activity.</text>
</comment>
<accession>A0A7D9HIA4</accession>